<dbReference type="EMBL" id="JBBPBN010000049">
    <property type="protein sequence ID" value="KAK8993110.1"/>
    <property type="molecule type" value="Genomic_DNA"/>
</dbReference>
<feature type="region of interest" description="Disordered" evidence="1">
    <location>
        <begin position="39"/>
        <end position="105"/>
    </location>
</feature>
<name>A0ABR2PXD3_9ROSI</name>
<comment type="caution">
    <text evidence="2">The sequence shown here is derived from an EMBL/GenBank/DDBJ whole genome shotgun (WGS) entry which is preliminary data.</text>
</comment>
<evidence type="ECO:0000313" key="3">
    <source>
        <dbReference type="Proteomes" id="UP001396334"/>
    </source>
</evidence>
<keyword evidence="3" id="KW-1185">Reference proteome</keyword>
<proteinExistence type="predicted"/>
<feature type="region of interest" description="Disordered" evidence="1">
    <location>
        <begin position="135"/>
        <end position="154"/>
    </location>
</feature>
<gene>
    <name evidence="2" type="ORF">V6N11_033214</name>
</gene>
<feature type="compositionally biased region" description="Basic and acidic residues" evidence="1">
    <location>
        <begin position="90"/>
        <end position="105"/>
    </location>
</feature>
<dbReference type="Proteomes" id="UP001396334">
    <property type="component" value="Unassembled WGS sequence"/>
</dbReference>
<sequence length="154" mass="16751">MYILRHVTFNEHIFPFNSPSATTSRVLDHQLSSQVPTSAPLYRAASDEPSTSTSVEPLGPSSDAIACNDAFPTFAQQHDEPTCEPVAAQHDAEHDDSEHDDTHNEHDAQYVDCDPVTHADTHSNDVLPECDADHDDSNPITHTGALPAPMELGI</sequence>
<reference evidence="2 3" key="1">
    <citation type="journal article" date="2024" name="G3 (Bethesda)">
        <title>Genome assembly of Hibiscus sabdariffa L. provides insights into metabolisms of medicinal natural products.</title>
        <authorList>
            <person name="Kim T."/>
        </authorList>
    </citation>
    <scope>NUCLEOTIDE SEQUENCE [LARGE SCALE GENOMIC DNA]</scope>
    <source>
        <strain evidence="2">TK-2024</strain>
        <tissue evidence="2">Old leaves</tissue>
    </source>
</reference>
<accession>A0ABR2PXD3</accession>
<evidence type="ECO:0000313" key="2">
    <source>
        <dbReference type="EMBL" id="KAK8993110.1"/>
    </source>
</evidence>
<organism evidence="2 3">
    <name type="scientific">Hibiscus sabdariffa</name>
    <name type="common">roselle</name>
    <dbReference type="NCBI Taxonomy" id="183260"/>
    <lineage>
        <taxon>Eukaryota</taxon>
        <taxon>Viridiplantae</taxon>
        <taxon>Streptophyta</taxon>
        <taxon>Embryophyta</taxon>
        <taxon>Tracheophyta</taxon>
        <taxon>Spermatophyta</taxon>
        <taxon>Magnoliopsida</taxon>
        <taxon>eudicotyledons</taxon>
        <taxon>Gunneridae</taxon>
        <taxon>Pentapetalae</taxon>
        <taxon>rosids</taxon>
        <taxon>malvids</taxon>
        <taxon>Malvales</taxon>
        <taxon>Malvaceae</taxon>
        <taxon>Malvoideae</taxon>
        <taxon>Hibiscus</taxon>
    </lineage>
</organism>
<protein>
    <submittedName>
        <fullName evidence="2">Uncharacterized protein</fullName>
    </submittedName>
</protein>
<evidence type="ECO:0000256" key="1">
    <source>
        <dbReference type="SAM" id="MobiDB-lite"/>
    </source>
</evidence>